<dbReference type="RefSeq" id="WP_164356917.1">
    <property type="nucleotide sequence ID" value="NZ_JAAGME010000347.1"/>
</dbReference>
<gene>
    <name evidence="1" type="ORF">G3I39_09170</name>
</gene>
<dbReference type="AlphaFoldDB" id="A0A6N9V818"/>
<organism evidence="1 2">
    <name type="scientific">Streptomyces microflavus</name>
    <name type="common">Streptomyces lipmanii</name>
    <dbReference type="NCBI Taxonomy" id="1919"/>
    <lineage>
        <taxon>Bacteria</taxon>
        <taxon>Bacillati</taxon>
        <taxon>Actinomycetota</taxon>
        <taxon>Actinomycetes</taxon>
        <taxon>Kitasatosporales</taxon>
        <taxon>Streptomycetaceae</taxon>
        <taxon>Streptomyces</taxon>
    </lineage>
</organism>
<dbReference type="Proteomes" id="UP000471648">
    <property type="component" value="Unassembled WGS sequence"/>
</dbReference>
<comment type="caution">
    <text evidence="1">The sequence shown here is derived from an EMBL/GenBank/DDBJ whole genome shotgun (WGS) entry which is preliminary data.</text>
</comment>
<feature type="non-terminal residue" evidence="1">
    <location>
        <position position="1"/>
    </location>
</feature>
<accession>A0A6N9V818</accession>
<reference evidence="1 2" key="1">
    <citation type="submission" date="2020-01" db="EMBL/GenBank/DDBJ databases">
        <title>Insect and environment-associated Actinomycetes.</title>
        <authorList>
            <person name="Currrie C."/>
            <person name="Chevrette M."/>
            <person name="Carlson C."/>
            <person name="Stubbendieck R."/>
            <person name="Wendt-Pienkowski E."/>
        </authorList>
    </citation>
    <scope>NUCLEOTIDE SEQUENCE [LARGE SCALE GENOMIC DNA]</scope>
    <source>
        <strain evidence="1 2">SID14438</strain>
    </source>
</reference>
<sequence length="215" mass="23458">TAEDPTTRAEYVGGRWQPAGRYTTTRGVTEATTRLNSAVDRIRGQRSLSDEAKRISVARAYREARDTINSMRQAETDRIEGARTKLSRQLFGHVGEADAQTVIIRRDAADRAAKLTNRVDAERALKLAEANGDSHMAQAIAAHAQAHMWGEVVGTYLASRPQATAAAEELSSLPDTSDPGWRMGQAITYSLMRPSELEGISEYQVDALADTVLDG</sequence>
<evidence type="ECO:0000313" key="2">
    <source>
        <dbReference type="Proteomes" id="UP000471648"/>
    </source>
</evidence>
<proteinExistence type="predicted"/>
<dbReference type="EMBL" id="JAAGME010000347">
    <property type="protein sequence ID" value="NEB67219.1"/>
    <property type="molecule type" value="Genomic_DNA"/>
</dbReference>
<evidence type="ECO:0000313" key="1">
    <source>
        <dbReference type="EMBL" id="NEB67219.1"/>
    </source>
</evidence>
<name>A0A6N9V818_STRMI</name>
<protein>
    <submittedName>
        <fullName evidence="1">Uncharacterized protein</fullName>
    </submittedName>
</protein>